<keyword evidence="1" id="KW-0732">Signal</keyword>
<evidence type="ECO:0000256" key="1">
    <source>
        <dbReference type="SAM" id="SignalP"/>
    </source>
</evidence>
<feature type="non-terminal residue" evidence="3">
    <location>
        <position position="1"/>
    </location>
</feature>
<reference evidence="3" key="1">
    <citation type="journal article" date="2021" name="Cell">
        <title>Tracing the genetic footprints of vertebrate landing in non-teleost ray-finned fishes.</title>
        <authorList>
            <person name="Bi X."/>
            <person name="Wang K."/>
            <person name="Yang L."/>
            <person name="Pan H."/>
            <person name="Jiang H."/>
            <person name="Wei Q."/>
            <person name="Fang M."/>
            <person name="Yu H."/>
            <person name="Zhu C."/>
            <person name="Cai Y."/>
            <person name="He Y."/>
            <person name="Gan X."/>
            <person name="Zeng H."/>
            <person name="Yu D."/>
            <person name="Zhu Y."/>
            <person name="Jiang H."/>
            <person name="Qiu Q."/>
            <person name="Yang H."/>
            <person name="Zhang Y.E."/>
            <person name="Wang W."/>
            <person name="Zhu M."/>
            <person name="He S."/>
            <person name="Zhang G."/>
        </authorList>
    </citation>
    <scope>NUCLEOTIDE SEQUENCE</scope>
    <source>
        <strain evidence="3">Pddl_001</strain>
    </source>
</reference>
<dbReference type="PANTHER" id="PTHR24410">
    <property type="entry name" value="HL07962P-RELATED"/>
    <property type="match status" value="1"/>
</dbReference>
<dbReference type="InterPro" id="IPR051481">
    <property type="entry name" value="BTB-POZ/Galectin-3-binding"/>
</dbReference>
<keyword evidence="4" id="KW-1185">Reference proteome</keyword>
<comment type="caution">
    <text evidence="3">The sequence shown here is derived from an EMBL/GenBank/DDBJ whole genome shotgun (WGS) entry which is preliminary data.</text>
</comment>
<dbReference type="Proteomes" id="UP001166093">
    <property type="component" value="Unassembled WGS sequence"/>
</dbReference>
<dbReference type="SUPFAM" id="SSF54695">
    <property type="entry name" value="POZ domain"/>
    <property type="match status" value="1"/>
</dbReference>
<proteinExistence type="predicted"/>
<evidence type="ECO:0000313" key="3">
    <source>
        <dbReference type="EMBL" id="MBN3276721.1"/>
    </source>
</evidence>
<feature type="domain" description="BTB" evidence="2">
    <location>
        <begin position="44"/>
        <end position="115"/>
    </location>
</feature>
<sequence>MKYILLLFYFCLKATQQSGPSETLNHQQQVIEILSNLYNKAEFSDVEIVVNGSLRINAHKLLLISQSTVFSTMLSSERWADSKQKTINLVEDDRCLPHFENFLKYFYTGIITIDTCNAFPVHCLADKYHVSNLKQSCEQFMLKNVAAPREFNRAISWRKYSKLANLKKLEEDCDKFIAWNMDTIIKSLDWGTIDREHLLALLQRSDLVVESELSLLEAVVNWLGHQPTRIEEVLQHIRYPLIPPEEFFKFQASGTMDQAVRSFILAKGIIAYQANSVSVETLKQSYDITSPAFSMRLYTSMDYGSPLEIPNYSYIEKIQHQMSFSSKMFQAQSTWSITFYPKGERITVTTQIRNQYGKYRQLAYQQQVVKDDNNTAVQCRVDNCNPSQSNHEQRLTVLLMKPNNDEWFVSDIRSINVLDSVEARIDDLIPESEQEDYVSNDTMKCHLIGSTVWK</sequence>
<evidence type="ECO:0000259" key="2">
    <source>
        <dbReference type="PROSITE" id="PS50097"/>
    </source>
</evidence>
<protein>
    <submittedName>
        <fullName evidence="3">BTBDH protein</fullName>
    </submittedName>
</protein>
<dbReference type="SMART" id="SM00875">
    <property type="entry name" value="BACK"/>
    <property type="match status" value="1"/>
</dbReference>
<feature type="chain" id="PRO_5045048531" evidence="1">
    <location>
        <begin position="17"/>
        <end position="454"/>
    </location>
</feature>
<dbReference type="PANTHER" id="PTHR24410:SF21">
    <property type="entry name" value="BTB DOMAIN-CONTAINING PROTEIN"/>
    <property type="match status" value="1"/>
</dbReference>
<feature type="signal peptide" evidence="1">
    <location>
        <begin position="1"/>
        <end position="16"/>
    </location>
</feature>
<dbReference type="InterPro" id="IPR056184">
    <property type="entry name" value="TRAF_BTBD17"/>
</dbReference>
<dbReference type="Pfam" id="PF23651">
    <property type="entry name" value="TRAF_BTBD17"/>
    <property type="match status" value="1"/>
</dbReference>
<dbReference type="Gene3D" id="3.30.710.10">
    <property type="entry name" value="Potassium Channel Kv1.1, Chain A"/>
    <property type="match status" value="1"/>
</dbReference>
<dbReference type="Pfam" id="PF00651">
    <property type="entry name" value="BTB"/>
    <property type="match status" value="1"/>
</dbReference>
<accession>A0ABS2XQU3</accession>
<dbReference type="InterPro" id="IPR011705">
    <property type="entry name" value="BACK"/>
</dbReference>
<dbReference type="Gene3D" id="1.25.40.420">
    <property type="match status" value="1"/>
</dbReference>
<evidence type="ECO:0000313" key="4">
    <source>
        <dbReference type="Proteomes" id="UP001166093"/>
    </source>
</evidence>
<dbReference type="InterPro" id="IPR000210">
    <property type="entry name" value="BTB/POZ_dom"/>
</dbReference>
<dbReference type="SMART" id="SM00225">
    <property type="entry name" value="BTB"/>
    <property type="match status" value="1"/>
</dbReference>
<dbReference type="CDD" id="cd18493">
    <property type="entry name" value="BACK_BTBD17"/>
    <property type="match status" value="1"/>
</dbReference>
<organism evidence="3 4">
    <name type="scientific">Polyodon spathula</name>
    <name type="common">North American paddlefish</name>
    <name type="synonym">Squalus spathula</name>
    <dbReference type="NCBI Taxonomy" id="7913"/>
    <lineage>
        <taxon>Eukaryota</taxon>
        <taxon>Metazoa</taxon>
        <taxon>Chordata</taxon>
        <taxon>Craniata</taxon>
        <taxon>Vertebrata</taxon>
        <taxon>Euteleostomi</taxon>
        <taxon>Actinopterygii</taxon>
        <taxon>Chondrostei</taxon>
        <taxon>Acipenseriformes</taxon>
        <taxon>Polyodontidae</taxon>
        <taxon>Polyodon</taxon>
    </lineage>
</organism>
<dbReference type="InterPro" id="IPR011333">
    <property type="entry name" value="SKP1/BTB/POZ_sf"/>
</dbReference>
<dbReference type="PROSITE" id="PS50097">
    <property type="entry name" value="BTB"/>
    <property type="match status" value="1"/>
</dbReference>
<dbReference type="EMBL" id="JAAWVQ010062241">
    <property type="protein sequence ID" value="MBN3276721.1"/>
    <property type="molecule type" value="Genomic_DNA"/>
</dbReference>
<feature type="non-terminal residue" evidence="3">
    <location>
        <position position="454"/>
    </location>
</feature>
<dbReference type="Pfam" id="PF07707">
    <property type="entry name" value="BACK"/>
    <property type="match status" value="1"/>
</dbReference>
<name>A0ABS2XQU3_POLSP</name>
<gene>
    <name evidence="3" type="primary">Btbd17_2</name>
    <name evidence="3" type="ORF">GTO93_0002326</name>
</gene>